<keyword evidence="3" id="KW-1185">Reference proteome</keyword>
<dbReference type="Ensembl" id="ENSNMLT00000008307.1">
    <property type="protein sequence ID" value="ENSNMLP00000007291.1"/>
    <property type="gene ID" value="ENSNMLG00000005243.1"/>
</dbReference>
<protein>
    <submittedName>
        <fullName evidence="2">Uncharacterized protein</fullName>
    </submittedName>
</protein>
<proteinExistence type="predicted"/>
<dbReference type="AlphaFoldDB" id="A0A8C6SJT9"/>
<evidence type="ECO:0000256" key="1">
    <source>
        <dbReference type="SAM" id="MobiDB-lite"/>
    </source>
</evidence>
<organism evidence="2 3">
    <name type="scientific">Neogobius melanostomus</name>
    <name type="common">round goby</name>
    <dbReference type="NCBI Taxonomy" id="47308"/>
    <lineage>
        <taxon>Eukaryota</taxon>
        <taxon>Metazoa</taxon>
        <taxon>Chordata</taxon>
        <taxon>Craniata</taxon>
        <taxon>Vertebrata</taxon>
        <taxon>Euteleostomi</taxon>
        <taxon>Actinopterygii</taxon>
        <taxon>Neopterygii</taxon>
        <taxon>Teleostei</taxon>
        <taxon>Neoteleostei</taxon>
        <taxon>Acanthomorphata</taxon>
        <taxon>Gobiaria</taxon>
        <taxon>Gobiiformes</taxon>
        <taxon>Gobioidei</taxon>
        <taxon>Gobiidae</taxon>
        <taxon>Benthophilinae</taxon>
        <taxon>Neogobiini</taxon>
        <taxon>Neogobius</taxon>
    </lineage>
</organism>
<evidence type="ECO:0000313" key="3">
    <source>
        <dbReference type="Proteomes" id="UP000694523"/>
    </source>
</evidence>
<evidence type="ECO:0000313" key="2">
    <source>
        <dbReference type="Ensembl" id="ENSNMLP00000007291.1"/>
    </source>
</evidence>
<dbReference type="Proteomes" id="UP000694523">
    <property type="component" value="Unplaced"/>
</dbReference>
<reference evidence="2" key="1">
    <citation type="submission" date="2025-08" db="UniProtKB">
        <authorList>
            <consortium name="Ensembl"/>
        </authorList>
    </citation>
    <scope>IDENTIFICATION</scope>
</reference>
<name>A0A8C6SJT9_9GOBI</name>
<accession>A0A8C6SJT9</accession>
<feature type="compositionally biased region" description="Basic and acidic residues" evidence="1">
    <location>
        <begin position="1"/>
        <end position="11"/>
    </location>
</feature>
<feature type="compositionally biased region" description="Basic and acidic residues" evidence="1">
    <location>
        <begin position="27"/>
        <end position="37"/>
    </location>
</feature>
<reference evidence="2" key="2">
    <citation type="submission" date="2025-09" db="UniProtKB">
        <authorList>
            <consortium name="Ensembl"/>
        </authorList>
    </citation>
    <scope>IDENTIFICATION</scope>
</reference>
<feature type="region of interest" description="Disordered" evidence="1">
    <location>
        <begin position="1"/>
        <end position="60"/>
    </location>
</feature>
<sequence length="60" mass="6954">MFSRFRPEPSRHVVGQPKGQGQNLDTVLDRRRKESNKSRGANHNRRSLADRKKNKGMIPI</sequence>